<feature type="transmembrane region" description="Helical" evidence="1">
    <location>
        <begin position="86"/>
        <end position="108"/>
    </location>
</feature>
<sequence>MKLFFHWLIAALAIGIAAYIVPDVSVTIAGALIAAVVLGAFHFFLRPILLVLTLPINVVTLGLFSLVINALLVLLAAMVVPGFGVTGFWTAFLFALVLSIVHWVFSLWQNN</sequence>
<keyword evidence="1" id="KW-0472">Membrane</keyword>
<accession>A0A1F6EYI1</accession>
<comment type="caution">
    <text evidence="2">The sequence shown here is derived from an EMBL/GenBank/DDBJ whole genome shotgun (WGS) entry which is preliminary data.</text>
</comment>
<dbReference type="PANTHER" id="PTHR37309:SF1">
    <property type="entry name" value="SLR0284 PROTEIN"/>
    <property type="match status" value="1"/>
</dbReference>
<protein>
    <recommendedName>
        <fullName evidence="4">Phage holin family protein</fullName>
    </recommendedName>
</protein>
<dbReference type="Pfam" id="PF04020">
    <property type="entry name" value="Phage_holin_4_2"/>
    <property type="match status" value="1"/>
</dbReference>
<proteinExistence type="predicted"/>
<evidence type="ECO:0000313" key="2">
    <source>
        <dbReference type="EMBL" id="OGG78636.1"/>
    </source>
</evidence>
<keyword evidence="1" id="KW-0812">Transmembrane</keyword>
<dbReference type="InterPro" id="IPR007165">
    <property type="entry name" value="Phage_holin_4_2"/>
</dbReference>
<name>A0A1F6EYI1_9BACT</name>
<evidence type="ECO:0008006" key="4">
    <source>
        <dbReference type="Google" id="ProtNLM"/>
    </source>
</evidence>
<evidence type="ECO:0000313" key="3">
    <source>
        <dbReference type="Proteomes" id="UP000178811"/>
    </source>
</evidence>
<dbReference type="PANTHER" id="PTHR37309">
    <property type="entry name" value="SLR0284 PROTEIN"/>
    <property type="match status" value="1"/>
</dbReference>
<feature type="transmembrane region" description="Helical" evidence="1">
    <location>
        <begin position="28"/>
        <end position="45"/>
    </location>
</feature>
<reference evidence="2 3" key="1">
    <citation type="journal article" date="2016" name="Nat. Commun.">
        <title>Thousands of microbial genomes shed light on interconnected biogeochemical processes in an aquifer system.</title>
        <authorList>
            <person name="Anantharaman K."/>
            <person name="Brown C.T."/>
            <person name="Hug L.A."/>
            <person name="Sharon I."/>
            <person name="Castelle C.J."/>
            <person name="Probst A.J."/>
            <person name="Thomas B.C."/>
            <person name="Singh A."/>
            <person name="Wilkins M.J."/>
            <person name="Karaoz U."/>
            <person name="Brodie E.L."/>
            <person name="Williams K.H."/>
            <person name="Hubbard S.S."/>
            <person name="Banfield J.F."/>
        </authorList>
    </citation>
    <scope>NUCLEOTIDE SEQUENCE [LARGE SCALE GENOMIC DNA]</scope>
</reference>
<gene>
    <name evidence="2" type="ORF">A3A36_00075</name>
</gene>
<organism evidence="2 3">
    <name type="scientific">Candidatus Kaiserbacteria bacterium RIFCSPLOWO2_01_FULL_52_12b</name>
    <dbReference type="NCBI Taxonomy" id="1798509"/>
    <lineage>
        <taxon>Bacteria</taxon>
        <taxon>Candidatus Kaiseribacteriota</taxon>
    </lineage>
</organism>
<keyword evidence="1" id="KW-1133">Transmembrane helix</keyword>
<dbReference type="Proteomes" id="UP000178811">
    <property type="component" value="Unassembled WGS sequence"/>
</dbReference>
<evidence type="ECO:0000256" key="1">
    <source>
        <dbReference type="SAM" id="Phobius"/>
    </source>
</evidence>
<dbReference type="EMBL" id="MFLW01000001">
    <property type="protein sequence ID" value="OGG78636.1"/>
    <property type="molecule type" value="Genomic_DNA"/>
</dbReference>
<dbReference type="AlphaFoldDB" id="A0A1F6EYI1"/>
<feature type="transmembrane region" description="Helical" evidence="1">
    <location>
        <begin position="57"/>
        <end position="80"/>
    </location>
</feature>